<keyword evidence="4" id="KW-1185">Reference proteome</keyword>
<feature type="signal peptide" evidence="2">
    <location>
        <begin position="1"/>
        <end position="23"/>
    </location>
</feature>
<evidence type="ECO:0000256" key="1">
    <source>
        <dbReference type="SAM" id="MobiDB-lite"/>
    </source>
</evidence>
<feature type="region of interest" description="Disordered" evidence="1">
    <location>
        <begin position="30"/>
        <end position="75"/>
    </location>
</feature>
<gene>
    <name evidence="3" type="ORF">P5G52_00820</name>
</gene>
<protein>
    <recommendedName>
        <fullName evidence="5">Lipoprotein</fullName>
    </recommendedName>
</protein>
<reference evidence="3" key="1">
    <citation type="submission" date="2023-06" db="EMBL/GenBank/DDBJ databases">
        <title>MT1 and MT2 Draft Genomes of Novel Species.</title>
        <authorList>
            <person name="Venkateswaran K."/>
        </authorList>
    </citation>
    <scope>NUCLEOTIDE SEQUENCE</scope>
    <source>
        <strain evidence="3">IIF3SC-B10</strain>
    </source>
</reference>
<evidence type="ECO:0008006" key="5">
    <source>
        <dbReference type="Google" id="ProtNLM"/>
    </source>
</evidence>
<evidence type="ECO:0000256" key="2">
    <source>
        <dbReference type="SAM" id="SignalP"/>
    </source>
</evidence>
<feature type="compositionally biased region" description="Pro residues" evidence="1">
    <location>
        <begin position="37"/>
        <end position="51"/>
    </location>
</feature>
<evidence type="ECO:0000313" key="3">
    <source>
        <dbReference type="EMBL" id="MDN4609402.1"/>
    </source>
</evidence>
<dbReference type="RefSeq" id="WP_301224094.1">
    <property type="nucleotide sequence ID" value="NZ_JAROCG010000001.1"/>
</dbReference>
<organism evidence="3 4">
    <name type="scientific">Arthrobacter burdickii</name>
    <dbReference type="NCBI Taxonomy" id="3035920"/>
    <lineage>
        <taxon>Bacteria</taxon>
        <taxon>Bacillati</taxon>
        <taxon>Actinomycetota</taxon>
        <taxon>Actinomycetes</taxon>
        <taxon>Micrococcales</taxon>
        <taxon>Micrococcaceae</taxon>
        <taxon>Arthrobacter</taxon>
    </lineage>
</organism>
<feature type="chain" id="PRO_5046194420" description="Lipoprotein" evidence="2">
    <location>
        <begin position="24"/>
        <end position="166"/>
    </location>
</feature>
<keyword evidence="2" id="KW-0732">Signal</keyword>
<dbReference type="Proteomes" id="UP001174209">
    <property type="component" value="Unassembled WGS sequence"/>
</dbReference>
<dbReference type="EMBL" id="JAROCG010000001">
    <property type="protein sequence ID" value="MDN4609402.1"/>
    <property type="molecule type" value="Genomic_DNA"/>
</dbReference>
<evidence type="ECO:0000313" key="4">
    <source>
        <dbReference type="Proteomes" id="UP001174209"/>
    </source>
</evidence>
<sequence>MRLLHTAACLGALALALAGCSQDAPVPAQTMLTMPASPSPEPDAPSEPPQDGPALPGEGAVTGRETGAAAGPDPSDSCVLVAGGVTTAMLAPLSLRSASDPEELLALEQQILDLRDKVPADLYDDFTTLAHSVEAPPKGSGTFDEKAFRHSMVPVQDWLARHCTRS</sequence>
<proteinExistence type="predicted"/>
<accession>A0ABT8JWT6</accession>
<comment type="caution">
    <text evidence="3">The sequence shown here is derived from an EMBL/GenBank/DDBJ whole genome shotgun (WGS) entry which is preliminary data.</text>
</comment>
<dbReference type="PROSITE" id="PS51257">
    <property type="entry name" value="PROKAR_LIPOPROTEIN"/>
    <property type="match status" value="1"/>
</dbReference>
<name>A0ABT8JWT6_9MICC</name>